<keyword evidence="3" id="KW-0408">Iron</keyword>
<dbReference type="GO" id="GO:0046872">
    <property type="term" value="F:metal ion binding"/>
    <property type="evidence" value="ECO:0007669"/>
    <property type="project" value="UniProtKB-KW"/>
</dbReference>
<dbReference type="PANTHER" id="PTHR37164:SF1">
    <property type="entry name" value="BACTERIOHEMERYTHRIN"/>
    <property type="match status" value="1"/>
</dbReference>
<dbReference type="InterPro" id="IPR035938">
    <property type="entry name" value="Hemerythrin-like_sf"/>
</dbReference>
<evidence type="ECO:0000256" key="2">
    <source>
        <dbReference type="ARBA" id="ARBA00022723"/>
    </source>
</evidence>
<dbReference type="RefSeq" id="WP_132750486.1">
    <property type="nucleotide sequence ID" value="NZ_SLXH01000041.1"/>
</dbReference>
<evidence type="ECO:0000256" key="3">
    <source>
        <dbReference type="ARBA" id="ARBA00023004"/>
    </source>
</evidence>
<sequence>MAYFEWANDMVIDNGPIDEDHRKLVDLVNELHTATSQGRGQEVVDKLLTQLIADTEEHLREEERVMEQAKFTNLERHKQGHTHFVNKLHELRQKQQQGSVTVASQLSSVLRDWLSLHIRRNDKELRQFLQQKSRQRSA</sequence>
<evidence type="ECO:0000256" key="1">
    <source>
        <dbReference type="ARBA" id="ARBA00010587"/>
    </source>
</evidence>
<feature type="domain" description="Hemerythrin-like" evidence="4">
    <location>
        <begin position="17"/>
        <end position="125"/>
    </location>
</feature>
<accession>A0A4R2MWH3</accession>
<reference evidence="5 6" key="1">
    <citation type="submission" date="2019-03" db="EMBL/GenBank/DDBJ databases">
        <title>Genomic Encyclopedia of Type Strains, Phase IV (KMG-IV): sequencing the most valuable type-strain genomes for metagenomic binning, comparative biology and taxonomic classification.</title>
        <authorList>
            <person name="Goeker M."/>
        </authorList>
    </citation>
    <scope>NUCLEOTIDE SEQUENCE [LARGE SCALE GENOMIC DNA]</scope>
    <source>
        <strain evidence="5 6">DSM 1837</strain>
    </source>
</reference>
<dbReference type="NCBIfam" id="TIGR02481">
    <property type="entry name" value="hemeryth_dom"/>
    <property type="match status" value="1"/>
</dbReference>
<dbReference type="InterPro" id="IPR050669">
    <property type="entry name" value="Hemerythrin"/>
</dbReference>
<comment type="similarity">
    <text evidence="1">Belongs to the hemerythrin family.</text>
</comment>
<dbReference type="Pfam" id="PF01814">
    <property type="entry name" value="Hemerythrin"/>
    <property type="match status" value="1"/>
</dbReference>
<dbReference type="AlphaFoldDB" id="A0A4R2MWH3"/>
<dbReference type="InterPro" id="IPR012312">
    <property type="entry name" value="Hemerythrin-like"/>
</dbReference>
<evidence type="ECO:0000313" key="5">
    <source>
        <dbReference type="EMBL" id="TCP11757.1"/>
    </source>
</evidence>
<dbReference type="Proteomes" id="UP000295182">
    <property type="component" value="Unassembled WGS sequence"/>
</dbReference>
<evidence type="ECO:0000259" key="4">
    <source>
        <dbReference type="Pfam" id="PF01814"/>
    </source>
</evidence>
<keyword evidence="2" id="KW-0479">Metal-binding</keyword>
<dbReference type="Gene3D" id="1.20.120.50">
    <property type="entry name" value="Hemerythrin-like"/>
    <property type="match status" value="1"/>
</dbReference>
<proteinExistence type="inferred from homology"/>
<keyword evidence="6" id="KW-1185">Reference proteome</keyword>
<dbReference type="EMBL" id="SLXH01000041">
    <property type="protein sequence ID" value="TCP11757.1"/>
    <property type="molecule type" value="Genomic_DNA"/>
</dbReference>
<comment type="caution">
    <text evidence="5">The sequence shown here is derived from an EMBL/GenBank/DDBJ whole genome shotgun (WGS) entry which is preliminary data.</text>
</comment>
<name>A0A4R2MWH3_9BURK</name>
<organism evidence="5 6">
    <name type="scientific">Simplicispira metamorpha</name>
    <dbReference type="NCBI Taxonomy" id="80881"/>
    <lineage>
        <taxon>Bacteria</taxon>
        <taxon>Pseudomonadati</taxon>
        <taxon>Pseudomonadota</taxon>
        <taxon>Betaproteobacteria</taxon>
        <taxon>Burkholderiales</taxon>
        <taxon>Comamonadaceae</taxon>
        <taxon>Simplicispira</taxon>
    </lineage>
</organism>
<gene>
    <name evidence="5" type="ORF">EV674_1412</name>
</gene>
<protein>
    <submittedName>
        <fullName evidence="5">Hemerythrin</fullName>
    </submittedName>
</protein>
<evidence type="ECO:0000313" key="6">
    <source>
        <dbReference type="Proteomes" id="UP000295182"/>
    </source>
</evidence>
<dbReference type="CDD" id="cd12107">
    <property type="entry name" value="Hemerythrin"/>
    <property type="match status" value="1"/>
</dbReference>
<dbReference type="PANTHER" id="PTHR37164">
    <property type="entry name" value="BACTERIOHEMERYTHRIN"/>
    <property type="match status" value="1"/>
</dbReference>
<dbReference type="InterPro" id="IPR012827">
    <property type="entry name" value="Hemerythrin_metal-bd"/>
</dbReference>
<dbReference type="NCBIfam" id="NF033749">
    <property type="entry name" value="bact_hemeryth"/>
    <property type="match status" value="1"/>
</dbReference>
<dbReference type="SUPFAM" id="SSF47188">
    <property type="entry name" value="Hemerythrin-like"/>
    <property type="match status" value="1"/>
</dbReference>